<dbReference type="EMBL" id="BMAR01000004">
    <property type="protein sequence ID" value="GFR43054.1"/>
    <property type="molecule type" value="Genomic_DNA"/>
</dbReference>
<evidence type="ECO:0000256" key="6">
    <source>
        <dbReference type="RuleBase" id="RU361124"/>
    </source>
</evidence>
<protein>
    <recommendedName>
        <fullName evidence="6">Enhancer of polycomb-like protein</fullName>
    </recommendedName>
</protein>
<evidence type="ECO:0000256" key="5">
    <source>
        <dbReference type="ARBA" id="ARBA00023242"/>
    </source>
</evidence>
<dbReference type="Pfam" id="PF10513">
    <property type="entry name" value="EPL1"/>
    <property type="match status" value="1"/>
</dbReference>
<comment type="subcellular location">
    <subcellularLocation>
        <location evidence="1 6">Nucleus</location>
    </subcellularLocation>
</comment>
<organism evidence="9 10">
    <name type="scientific">Astrephomene gubernaculifera</name>
    <dbReference type="NCBI Taxonomy" id="47775"/>
    <lineage>
        <taxon>Eukaryota</taxon>
        <taxon>Viridiplantae</taxon>
        <taxon>Chlorophyta</taxon>
        <taxon>core chlorophytes</taxon>
        <taxon>Chlorophyceae</taxon>
        <taxon>CS clade</taxon>
        <taxon>Chlamydomonadales</taxon>
        <taxon>Astrephomenaceae</taxon>
        <taxon>Astrephomene</taxon>
    </lineage>
</organism>
<feature type="compositionally biased region" description="Low complexity" evidence="7">
    <location>
        <begin position="80"/>
        <end position="99"/>
    </location>
</feature>
<keyword evidence="3 6" id="KW-0805">Transcription regulation</keyword>
<feature type="region of interest" description="Disordered" evidence="7">
    <location>
        <begin position="51"/>
        <end position="108"/>
    </location>
</feature>
<dbReference type="GO" id="GO:0035267">
    <property type="term" value="C:NuA4 histone acetyltransferase complex"/>
    <property type="evidence" value="ECO:0007669"/>
    <property type="project" value="InterPro"/>
</dbReference>
<evidence type="ECO:0000256" key="4">
    <source>
        <dbReference type="ARBA" id="ARBA00023163"/>
    </source>
</evidence>
<evidence type="ECO:0000313" key="9">
    <source>
        <dbReference type="EMBL" id="GFR43054.1"/>
    </source>
</evidence>
<name>A0AAD3HIY2_9CHLO</name>
<evidence type="ECO:0000313" key="10">
    <source>
        <dbReference type="Proteomes" id="UP001054857"/>
    </source>
</evidence>
<evidence type="ECO:0000256" key="1">
    <source>
        <dbReference type="ARBA" id="ARBA00004123"/>
    </source>
</evidence>
<dbReference type="GO" id="GO:0006357">
    <property type="term" value="P:regulation of transcription by RNA polymerase II"/>
    <property type="evidence" value="ECO:0007669"/>
    <property type="project" value="InterPro"/>
</dbReference>
<keyword evidence="10" id="KW-1185">Reference proteome</keyword>
<feature type="domain" description="Enhancer of polycomb-like N-terminal" evidence="8">
    <location>
        <begin position="108"/>
        <end position="255"/>
    </location>
</feature>
<dbReference type="InterPro" id="IPR019542">
    <property type="entry name" value="Enhancer_polycomb-like_N"/>
</dbReference>
<keyword evidence="4 6" id="KW-0804">Transcription</keyword>
<evidence type="ECO:0000256" key="2">
    <source>
        <dbReference type="ARBA" id="ARBA00008035"/>
    </source>
</evidence>
<feature type="region of interest" description="Disordered" evidence="7">
    <location>
        <begin position="346"/>
        <end position="370"/>
    </location>
</feature>
<comment type="caution">
    <text evidence="9">The sequence shown here is derived from an EMBL/GenBank/DDBJ whole genome shotgun (WGS) entry which is preliminary data.</text>
</comment>
<keyword evidence="5 6" id="KW-0539">Nucleus</keyword>
<evidence type="ECO:0000259" key="8">
    <source>
        <dbReference type="Pfam" id="PF10513"/>
    </source>
</evidence>
<proteinExistence type="inferred from homology"/>
<evidence type="ECO:0000256" key="7">
    <source>
        <dbReference type="SAM" id="MobiDB-lite"/>
    </source>
</evidence>
<dbReference type="Proteomes" id="UP001054857">
    <property type="component" value="Unassembled WGS sequence"/>
</dbReference>
<dbReference type="InterPro" id="IPR024943">
    <property type="entry name" value="Enhancer_polycomb"/>
</dbReference>
<dbReference type="GO" id="GO:0005634">
    <property type="term" value="C:nucleus"/>
    <property type="evidence" value="ECO:0007669"/>
    <property type="project" value="UniProtKB-SubCell"/>
</dbReference>
<sequence>MSGRTIRPRPISFTERIPVIFLNRANDAEDDGADTPALDPALVQFLRTCEEERDDQGRHTLLSGLETSRRRKRRTQGPEQQLAKAAPAQGAAAARTSGGQSAGGADGDHAAAAIEVPSCRDVADYGENEQAMARADARKAAEAGHGAPLLGILPGASPGLSALGNLGLDADAYIIYHDVVRDRRAEPALSQYDMDEEDEKALEGVNAQQRAAASAAARANGATAATRSTAAAAAAAAAAILDEDGFEALMGALEQAHFEALQQQKELWQAEVKAGKVPKLPSADKILPWEAAVAALKEHQPPLPSLPRALYNHWLKRRKQAGGPLLGYLWYEQPWKAICFRDRTPGNEGEQGDMPFMATETKNSSRGGWNRSRLSKREAYDRILKARNELEVGRRV</sequence>
<accession>A0AAD3HIY2</accession>
<dbReference type="PANTHER" id="PTHR14898">
    <property type="entry name" value="ENHANCER OF POLYCOMB"/>
    <property type="match status" value="1"/>
</dbReference>
<dbReference type="AlphaFoldDB" id="A0AAD3HIY2"/>
<comment type="similarity">
    <text evidence="2 6">Belongs to the enhancer of polycomb family.</text>
</comment>
<reference evidence="9 10" key="1">
    <citation type="journal article" date="2021" name="Sci. Rep.">
        <title>Genome sequencing of the multicellular alga Astrephomene provides insights into convergent evolution of germ-soma differentiation.</title>
        <authorList>
            <person name="Yamashita S."/>
            <person name="Yamamoto K."/>
            <person name="Matsuzaki R."/>
            <person name="Suzuki S."/>
            <person name="Yamaguchi H."/>
            <person name="Hirooka S."/>
            <person name="Minakuchi Y."/>
            <person name="Miyagishima S."/>
            <person name="Kawachi M."/>
            <person name="Toyoda A."/>
            <person name="Nozaki H."/>
        </authorList>
    </citation>
    <scope>NUCLEOTIDE SEQUENCE [LARGE SCALE GENOMIC DNA]</scope>
    <source>
        <strain evidence="9 10">NIES-4017</strain>
    </source>
</reference>
<evidence type="ECO:0000256" key="3">
    <source>
        <dbReference type="ARBA" id="ARBA00023015"/>
    </source>
</evidence>
<gene>
    <name evidence="9" type="ORF">Agub_g4060</name>
</gene>